<protein>
    <submittedName>
        <fullName evidence="3">Uncharacterized protein</fullName>
    </submittedName>
</protein>
<evidence type="ECO:0000313" key="3">
    <source>
        <dbReference type="EMBL" id="KAK6340616.1"/>
    </source>
</evidence>
<dbReference type="AlphaFoldDB" id="A0AAV9UHS5"/>
<reference evidence="3 4" key="1">
    <citation type="submission" date="2019-10" db="EMBL/GenBank/DDBJ databases">
        <authorList>
            <person name="Palmer J.M."/>
        </authorList>
    </citation>
    <scope>NUCLEOTIDE SEQUENCE [LARGE SCALE GENOMIC DNA]</scope>
    <source>
        <strain evidence="3 4">TWF696</strain>
    </source>
</reference>
<keyword evidence="2" id="KW-0472">Membrane</keyword>
<gene>
    <name evidence="3" type="ORF">TWF696_008941</name>
</gene>
<comment type="caution">
    <text evidence="3">The sequence shown here is derived from an EMBL/GenBank/DDBJ whole genome shotgun (WGS) entry which is preliminary data.</text>
</comment>
<name>A0AAV9UHS5_9PEZI</name>
<proteinExistence type="predicted"/>
<dbReference type="EMBL" id="JAVHNQ010000008">
    <property type="protein sequence ID" value="KAK6340616.1"/>
    <property type="molecule type" value="Genomic_DNA"/>
</dbReference>
<evidence type="ECO:0000256" key="2">
    <source>
        <dbReference type="SAM" id="Phobius"/>
    </source>
</evidence>
<sequence length="291" mass="33122">MFKNNWNRGYRRTQDTRPPLDAPYSRLGNTATPRQKHAIICFAGNVIRQQRALLGILLLVIILICFYMINVGLHLSKFTALRFSDFEDRPLIIYTYHETENSRENVIFFLKHGLHDGADFIFVINGGWTQPLDIPVGEHITVIHRKNTCFDIGANGEVLSRNGLARKYRKFILMNSSIRGPFMPTWSDQCWSDAYLSKLSDTNKLVGMTMNCNPWDEVIQPHLQSMILATDQIGISILLDSVITKCFRRHSQAVRAEMNITASIISAGYTISALMTAFSSDKDGYTQHCNK</sequence>
<evidence type="ECO:0000313" key="4">
    <source>
        <dbReference type="Proteomes" id="UP001375240"/>
    </source>
</evidence>
<keyword evidence="2" id="KW-0812">Transmembrane</keyword>
<feature type="region of interest" description="Disordered" evidence="1">
    <location>
        <begin position="1"/>
        <end position="29"/>
    </location>
</feature>
<accession>A0AAV9UHS5</accession>
<keyword evidence="2" id="KW-1133">Transmembrane helix</keyword>
<organism evidence="3 4">
    <name type="scientific">Orbilia brochopaga</name>
    <dbReference type="NCBI Taxonomy" id="3140254"/>
    <lineage>
        <taxon>Eukaryota</taxon>
        <taxon>Fungi</taxon>
        <taxon>Dikarya</taxon>
        <taxon>Ascomycota</taxon>
        <taxon>Pezizomycotina</taxon>
        <taxon>Orbiliomycetes</taxon>
        <taxon>Orbiliales</taxon>
        <taxon>Orbiliaceae</taxon>
        <taxon>Orbilia</taxon>
    </lineage>
</organism>
<keyword evidence="4" id="KW-1185">Reference proteome</keyword>
<evidence type="ECO:0000256" key="1">
    <source>
        <dbReference type="SAM" id="MobiDB-lite"/>
    </source>
</evidence>
<dbReference type="Proteomes" id="UP001375240">
    <property type="component" value="Unassembled WGS sequence"/>
</dbReference>
<feature type="transmembrane region" description="Helical" evidence="2">
    <location>
        <begin position="52"/>
        <end position="73"/>
    </location>
</feature>